<evidence type="ECO:0000313" key="11">
    <source>
        <dbReference type="Proteomes" id="UP000240717"/>
    </source>
</evidence>
<dbReference type="Pfam" id="PF02361">
    <property type="entry name" value="CbiQ"/>
    <property type="match status" value="1"/>
</dbReference>
<dbReference type="GO" id="GO:0005886">
    <property type="term" value="C:plasma membrane"/>
    <property type="evidence" value="ECO:0007669"/>
    <property type="project" value="UniProtKB-SubCell"/>
</dbReference>
<keyword evidence="4 9" id="KW-0813">Transport</keyword>
<evidence type="ECO:0000313" key="10">
    <source>
        <dbReference type="EMBL" id="PTI51998.1"/>
    </source>
</evidence>
<reference evidence="10 11" key="1">
    <citation type="journal article" date="2016" name="Front. Microbiol.">
        <title>Comprehensive Phylogenetic Analysis of Bovine Non-aureus Staphylococci Species Based on Whole-Genome Sequencing.</title>
        <authorList>
            <person name="Naushad S."/>
            <person name="Barkema H.W."/>
            <person name="Luby C."/>
            <person name="Condas L.A."/>
            <person name="Nobrega D.B."/>
            <person name="Carson D.A."/>
            <person name="De Buck J."/>
        </authorList>
    </citation>
    <scope>NUCLEOTIDE SEQUENCE [LARGE SCALE GENOMIC DNA]</scope>
    <source>
        <strain evidence="10 11">SNUC 2993</strain>
    </source>
</reference>
<dbReference type="InterPro" id="IPR003339">
    <property type="entry name" value="ABC/ECF_trnsptr_transmembrane"/>
</dbReference>
<feature type="transmembrane region" description="Helical" evidence="9">
    <location>
        <begin position="248"/>
        <end position="267"/>
    </location>
</feature>
<gene>
    <name evidence="9" type="primary">ecfT</name>
    <name evidence="10" type="ORF">BU085_02810</name>
</gene>
<dbReference type="PANTHER" id="PTHR33514:SF13">
    <property type="entry name" value="PROTEIN ABCI12, CHLOROPLASTIC"/>
    <property type="match status" value="1"/>
</dbReference>
<comment type="caution">
    <text evidence="10">The sequence shown here is derived from an EMBL/GenBank/DDBJ whole genome shotgun (WGS) entry which is preliminary data.</text>
</comment>
<protein>
    <recommendedName>
        <fullName evidence="3 9">Energy-coupling factor transporter transmembrane protein EcfT</fullName>
        <shortName evidence="9">ECF transporter T component EcfT</shortName>
    </recommendedName>
</protein>
<feature type="transmembrane region" description="Helical" evidence="9">
    <location>
        <begin position="107"/>
        <end position="129"/>
    </location>
</feature>
<organism evidence="10 11">
    <name type="scientific">Staphylococcus warneri</name>
    <dbReference type="NCBI Taxonomy" id="1292"/>
    <lineage>
        <taxon>Bacteria</taxon>
        <taxon>Bacillati</taxon>
        <taxon>Bacillota</taxon>
        <taxon>Bacilli</taxon>
        <taxon>Bacillales</taxon>
        <taxon>Staphylococcaceae</taxon>
        <taxon>Staphylococcus</taxon>
    </lineage>
</organism>
<name>A0A2T4Q2D8_STAWA</name>
<comment type="similarity">
    <text evidence="2 9">Belongs to the energy-coupling factor EcfT family.</text>
</comment>
<evidence type="ECO:0000256" key="6">
    <source>
        <dbReference type="ARBA" id="ARBA00022692"/>
    </source>
</evidence>
<dbReference type="Proteomes" id="UP000240717">
    <property type="component" value="Unassembled WGS sequence"/>
</dbReference>
<sequence length="268" mass="30890">MKNKLIIGRYLPSNSFIHHLDPRSKLIFVFVFIIFIFLCHSFGTYAWLFILILLIVRMAKINFMFLIKGLTPIFVFLIFTFLMHVFFTKGGAILLHWHFISIESKGILEGVYISLRLIFIVMIATVMTLSTSPIDLTDAFEKLLTPLKWLKLPVHQLSMMMSIALRFIPTLMDELDKIILAQKSRGSEISSGGVITRIKAFIPLMIPLFISAFQRAEELAIAMEVRVYDAHAERTSYRLLQWRLRDTLILLLLIPILGVLLLIKFMGV</sequence>
<comment type="subunit">
    <text evidence="9">Forms a stable energy-coupling factor (ECF) transporter complex composed of 2 membrane-embedded substrate-binding proteins (S component), 2 ATP-binding proteins (A component) and 2 transmembrane proteins (T component).</text>
</comment>
<keyword evidence="6 9" id="KW-0812">Transmembrane</keyword>
<dbReference type="HAMAP" id="MF_01461">
    <property type="entry name" value="EcfT"/>
    <property type="match status" value="1"/>
</dbReference>
<evidence type="ECO:0000256" key="4">
    <source>
        <dbReference type="ARBA" id="ARBA00022448"/>
    </source>
</evidence>
<dbReference type="RefSeq" id="WP_107532942.1">
    <property type="nucleotide sequence ID" value="NZ_PZEV01000006.1"/>
</dbReference>
<dbReference type="EMBL" id="PZEV01000006">
    <property type="protein sequence ID" value="PTI51998.1"/>
    <property type="molecule type" value="Genomic_DNA"/>
</dbReference>
<proteinExistence type="inferred from homology"/>
<keyword evidence="7 9" id="KW-1133">Transmembrane helix</keyword>
<feature type="transmembrane region" description="Helical" evidence="9">
    <location>
        <begin position="26"/>
        <end position="55"/>
    </location>
</feature>
<evidence type="ECO:0000256" key="2">
    <source>
        <dbReference type="ARBA" id="ARBA00005660"/>
    </source>
</evidence>
<evidence type="ECO:0000256" key="3">
    <source>
        <dbReference type="ARBA" id="ARBA00014042"/>
    </source>
</evidence>
<feature type="transmembrane region" description="Helical" evidence="9">
    <location>
        <begin position="61"/>
        <end position="87"/>
    </location>
</feature>
<keyword evidence="5 9" id="KW-1003">Cell membrane</keyword>
<evidence type="ECO:0000256" key="7">
    <source>
        <dbReference type="ARBA" id="ARBA00022989"/>
    </source>
</evidence>
<comment type="subcellular location">
    <subcellularLocation>
        <location evidence="1 9">Cell membrane</location>
        <topology evidence="1 9">Multi-pass membrane protein</topology>
    </subcellularLocation>
</comment>
<evidence type="ECO:0000256" key="1">
    <source>
        <dbReference type="ARBA" id="ARBA00004651"/>
    </source>
</evidence>
<dbReference type="STRING" id="1194526.A284_03465"/>
<evidence type="ECO:0000256" key="5">
    <source>
        <dbReference type="ARBA" id="ARBA00022475"/>
    </source>
</evidence>
<dbReference type="InterPro" id="IPR024919">
    <property type="entry name" value="EcfT"/>
</dbReference>
<dbReference type="PANTHER" id="PTHR33514">
    <property type="entry name" value="PROTEIN ABCI12, CHLOROPLASTIC"/>
    <property type="match status" value="1"/>
</dbReference>
<dbReference type="CDD" id="cd16914">
    <property type="entry name" value="EcfT"/>
    <property type="match status" value="1"/>
</dbReference>
<comment type="function">
    <text evidence="9">Transmembrane (T) component of an energy-coupling factor (ECF) ABC-transporter complex. Unlike classic ABC transporters this ECF transporter provides the energy necessary to transport a number of different substrates.</text>
</comment>
<dbReference type="AlphaFoldDB" id="A0A2T4Q2D8"/>
<keyword evidence="8 9" id="KW-0472">Membrane</keyword>
<dbReference type="GO" id="GO:0022857">
    <property type="term" value="F:transmembrane transporter activity"/>
    <property type="evidence" value="ECO:0007669"/>
    <property type="project" value="UniProtKB-UniRule"/>
</dbReference>
<evidence type="ECO:0000256" key="8">
    <source>
        <dbReference type="ARBA" id="ARBA00023136"/>
    </source>
</evidence>
<accession>A0A2T4Q2D8</accession>
<evidence type="ECO:0000256" key="9">
    <source>
        <dbReference type="HAMAP-Rule" id="MF_01461"/>
    </source>
</evidence>